<dbReference type="PANTHER" id="PTHR10242:SF2">
    <property type="entry name" value="N-GLYCOSYLASE_DNA LYASE"/>
    <property type="match status" value="1"/>
</dbReference>
<dbReference type="Gene3D" id="1.10.340.30">
    <property type="entry name" value="Hypothetical protein, domain 2"/>
    <property type="match status" value="1"/>
</dbReference>
<keyword evidence="5" id="KW-0378">Hydrolase</keyword>
<dbReference type="EMBL" id="QNUK01000865">
    <property type="protein sequence ID" value="KAF5889093.1"/>
    <property type="molecule type" value="Genomic_DNA"/>
</dbReference>
<name>A0A8J4TF59_CLAMG</name>
<keyword evidence="7 14" id="KW-0456">Lyase</keyword>
<sequence length="157" mass="17670">MVESLCQTFGTFLCKLDNTDYYSFPSIEKLAENNVEAQLKDLSFGYRARSIQKSAHQIISSHSPDWLHSLRNCSYEEAKTALIKLPGVGRKVADCVCLMSLDKTEAVPIDTHVEQIAKRDYSFVAGKGQKTLTDKVYNEIGNFFRNLWGSHAGWAQS</sequence>
<evidence type="ECO:0000256" key="1">
    <source>
        <dbReference type="ARBA" id="ARBA00004123"/>
    </source>
</evidence>
<evidence type="ECO:0000313" key="15">
    <source>
        <dbReference type="Proteomes" id="UP000727407"/>
    </source>
</evidence>
<dbReference type="GO" id="GO:0005634">
    <property type="term" value="C:nucleus"/>
    <property type="evidence" value="ECO:0007669"/>
    <property type="project" value="UniProtKB-SubCell"/>
</dbReference>
<keyword evidence="9" id="KW-0511">Multifunctional enzyme</keyword>
<keyword evidence="4" id="KW-0227">DNA damage</keyword>
<keyword evidence="15" id="KW-1185">Reference proteome</keyword>
<dbReference type="FunFam" id="1.10.1670.10:FF:000005">
    <property type="entry name" value="N-glycosylase/DNA lyase OGG1"/>
    <property type="match status" value="1"/>
</dbReference>
<keyword evidence="6" id="KW-0234">DNA repair</keyword>
<evidence type="ECO:0000256" key="5">
    <source>
        <dbReference type="ARBA" id="ARBA00022801"/>
    </source>
</evidence>
<feature type="non-terminal residue" evidence="14">
    <location>
        <position position="157"/>
    </location>
</feature>
<dbReference type="GO" id="GO:0034039">
    <property type="term" value="F:8-oxo-7,8-dihydroguanine DNA N-glycosylase activity"/>
    <property type="evidence" value="ECO:0007669"/>
    <property type="project" value="TreeGrafter"/>
</dbReference>
<feature type="domain" description="HhH-GPD" evidence="13">
    <location>
        <begin position="2"/>
        <end position="157"/>
    </location>
</feature>
<organism evidence="14 15">
    <name type="scientific">Clarias magur</name>
    <name type="common">Asian catfish</name>
    <name type="synonym">Macropteronotus magur</name>
    <dbReference type="NCBI Taxonomy" id="1594786"/>
    <lineage>
        <taxon>Eukaryota</taxon>
        <taxon>Metazoa</taxon>
        <taxon>Chordata</taxon>
        <taxon>Craniata</taxon>
        <taxon>Vertebrata</taxon>
        <taxon>Euteleostomi</taxon>
        <taxon>Actinopterygii</taxon>
        <taxon>Neopterygii</taxon>
        <taxon>Teleostei</taxon>
        <taxon>Ostariophysi</taxon>
        <taxon>Siluriformes</taxon>
        <taxon>Clariidae</taxon>
        <taxon>Clarias</taxon>
    </lineage>
</organism>
<evidence type="ECO:0000259" key="13">
    <source>
        <dbReference type="SMART" id="SM00478"/>
    </source>
</evidence>
<dbReference type="InterPro" id="IPR023170">
    <property type="entry name" value="HhH_base_excis_C"/>
</dbReference>
<evidence type="ECO:0000256" key="8">
    <source>
        <dbReference type="ARBA" id="ARBA00023242"/>
    </source>
</evidence>
<reference evidence="14" key="1">
    <citation type="submission" date="2020-07" db="EMBL/GenBank/DDBJ databases">
        <title>Clarias magur genome sequencing, assembly and annotation.</title>
        <authorList>
            <person name="Kushwaha B."/>
            <person name="Kumar R."/>
            <person name="Das P."/>
            <person name="Joshi C.G."/>
            <person name="Kumar D."/>
            <person name="Nagpure N.S."/>
            <person name="Pandey M."/>
            <person name="Agarwal S."/>
            <person name="Srivastava S."/>
            <person name="Singh M."/>
            <person name="Sahoo L."/>
            <person name="Jayasankar P."/>
            <person name="Meher P.K."/>
            <person name="Koringa P.G."/>
            <person name="Iquebal M.A."/>
            <person name="Das S.P."/>
            <person name="Bit A."/>
            <person name="Patnaik S."/>
            <person name="Patel N."/>
            <person name="Shah T.M."/>
            <person name="Hinsu A."/>
            <person name="Jena J.K."/>
        </authorList>
    </citation>
    <scope>NUCLEOTIDE SEQUENCE</scope>
    <source>
        <strain evidence="14">CIFAMagur01</strain>
        <tissue evidence="14">Testis</tissue>
    </source>
</reference>
<evidence type="ECO:0000256" key="2">
    <source>
        <dbReference type="ARBA" id="ARBA00010679"/>
    </source>
</evidence>
<comment type="similarity">
    <text evidence="2">Belongs to the type-1 OGG1 family.</text>
</comment>
<evidence type="ECO:0000256" key="4">
    <source>
        <dbReference type="ARBA" id="ARBA00022763"/>
    </source>
</evidence>
<dbReference type="CDD" id="cd00056">
    <property type="entry name" value="ENDO3c"/>
    <property type="match status" value="1"/>
</dbReference>
<evidence type="ECO:0000256" key="10">
    <source>
        <dbReference type="ARBA" id="ARBA00023295"/>
    </source>
</evidence>
<dbReference type="InterPro" id="IPR003265">
    <property type="entry name" value="HhH-GPD_domain"/>
</dbReference>
<keyword evidence="10" id="KW-0326">Glycosidase</keyword>
<comment type="caution">
    <text evidence="14">The sequence shown here is derived from an EMBL/GenBank/DDBJ whole genome shotgun (WGS) entry which is preliminary data.</text>
</comment>
<evidence type="ECO:0000256" key="11">
    <source>
        <dbReference type="ARBA" id="ARBA00044632"/>
    </source>
</evidence>
<dbReference type="InterPro" id="IPR011257">
    <property type="entry name" value="DNA_glycosylase"/>
</dbReference>
<dbReference type="SUPFAM" id="SSF48150">
    <property type="entry name" value="DNA-glycosylase"/>
    <property type="match status" value="1"/>
</dbReference>
<dbReference type="SMART" id="SM00478">
    <property type="entry name" value="ENDO3c"/>
    <property type="match status" value="1"/>
</dbReference>
<dbReference type="PANTHER" id="PTHR10242">
    <property type="entry name" value="8-OXOGUANINE DNA GLYCOSYLASE"/>
    <property type="match status" value="1"/>
</dbReference>
<dbReference type="OrthoDB" id="238681at2759"/>
<dbReference type="AlphaFoldDB" id="A0A8J4TF59"/>
<dbReference type="Pfam" id="PF00730">
    <property type="entry name" value="HhH-GPD"/>
    <property type="match status" value="1"/>
</dbReference>
<dbReference type="Proteomes" id="UP000727407">
    <property type="component" value="Unassembled WGS sequence"/>
</dbReference>
<proteinExistence type="inferred from homology"/>
<gene>
    <name evidence="14" type="primary">ogg1</name>
    <name evidence="14" type="ORF">DAT39_021207</name>
</gene>
<evidence type="ECO:0000256" key="3">
    <source>
        <dbReference type="ARBA" id="ARBA00012720"/>
    </source>
</evidence>
<dbReference type="GO" id="GO:0140078">
    <property type="term" value="F:class I DNA-(apurinic or apyrimidinic site) endonuclease activity"/>
    <property type="evidence" value="ECO:0007669"/>
    <property type="project" value="UniProtKB-EC"/>
</dbReference>
<accession>A0A8J4TF59</accession>
<evidence type="ECO:0000256" key="6">
    <source>
        <dbReference type="ARBA" id="ARBA00023204"/>
    </source>
</evidence>
<dbReference type="InterPro" id="IPR052054">
    <property type="entry name" value="Oxidative_DNA_repair_enzyme"/>
</dbReference>
<evidence type="ECO:0000313" key="14">
    <source>
        <dbReference type="EMBL" id="KAF5889093.1"/>
    </source>
</evidence>
<comment type="catalytic activity">
    <reaction evidence="11">
        <text>2'-deoxyribonucleotide-(2'-deoxyribose 5'-phosphate)-2'-deoxyribonucleotide-DNA = a 3'-end 2'-deoxyribonucleotide-(2,3-dehydro-2,3-deoxyribose 5'-phosphate)-DNA + a 5'-end 5'-phospho-2'-deoxyribonucleoside-DNA + H(+)</text>
        <dbReference type="Rhea" id="RHEA:66592"/>
        <dbReference type="Rhea" id="RHEA-COMP:13180"/>
        <dbReference type="Rhea" id="RHEA-COMP:16897"/>
        <dbReference type="Rhea" id="RHEA-COMP:17067"/>
        <dbReference type="ChEBI" id="CHEBI:15378"/>
        <dbReference type="ChEBI" id="CHEBI:136412"/>
        <dbReference type="ChEBI" id="CHEBI:157695"/>
        <dbReference type="ChEBI" id="CHEBI:167181"/>
        <dbReference type="EC" id="4.2.99.18"/>
    </reaction>
</comment>
<keyword evidence="8" id="KW-0539">Nucleus</keyword>
<dbReference type="EC" id="4.2.99.18" evidence="3"/>
<evidence type="ECO:0000256" key="12">
    <source>
        <dbReference type="ARBA" id="ARBA00073127"/>
    </source>
</evidence>
<comment type="subcellular location">
    <subcellularLocation>
        <location evidence="1">Nucleus</location>
    </subcellularLocation>
</comment>
<dbReference type="Gene3D" id="1.10.1670.10">
    <property type="entry name" value="Helix-hairpin-Helix base-excision DNA repair enzymes (C-terminal)"/>
    <property type="match status" value="1"/>
</dbReference>
<evidence type="ECO:0000256" key="7">
    <source>
        <dbReference type="ARBA" id="ARBA00023239"/>
    </source>
</evidence>
<evidence type="ECO:0000256" key="9">
    <source>
        <dbReference type="ARBA" id="ARBA00023268"/>
    </source>
</evidence>
<dbReference type="GO" id="GO:0006285">
    <property type="term" value="P:base-excision repair, AP site formation"/>
    <property type="evidence" value="ECO:0007669"/>
    <property type="project" value="TreeGrafter"/>
</dbReference>
<protein>
    <recommendedName>
        <fullName evidence="12">N-glycosylase/DNA lyase</fullName>
        <ecNumber evidence="3">4.2.99.18</ecNumber>
    </recommendedName>
</protein>